<keyword evidence="2" id="KW-0812">Transmembrane</keyword>
<dbReference type="Proteomes" id="UP001497482">
    <property type="component" value="Chromosome 11"/>
</dbReference>
<evidence type="ECO:0000313" key="3">
    <source>
        <dbReference type="EMBL" id="CAL1572772.1"/>
    </source>
</evidence>
<feature type="transmembrane region" description="Helical" evidence="2">
    <location>
        <begin position="137"/>
        <end position="160"/>
    </location>
</feature>
<feature type="region of interest" description="Disordered" evidence="1">
    <location>
        <begin position="68"/>
        <end position="131"/>
    </location>
</feature>
<keyword evidence="2" id="KW-0472">Membrane</keyword>
<reference evidence="3 4" key="1">
    <citation type="submission" date="2024-04" db="EMBL/GenBank/DDBJ databases">
        <authorList>
            <person name="Waldvogel A.-M."/>
            <person name="Schoenle A."/>
        </authorList>
    </citation>
    <scope>NUCLEOTIDE SEQUENCE [LARGE SCALE GENOMIC DNA]</scope>
</reference>
<feature type="compositionally biased region" description="Polar residues" evidence="1">
    <location>
        <begin position="68"/>
        <end position="79"/>
    </location>
</feature>
<name>A0AAV2JAI2_KNICA</name>
<evidence type="ECO:0000256" key="1">
    <source>
        <dbReference type="SAM" id="MobiDB-lite"/>
    </source>
</evidence>
<sequence length="166" mass="16846">MTLQKHFLKEETETEDSASSRNGATHALQHQDIPPRVFSRMYPSVSVVLLPFLCSALLCGVLDVSSQEAGNATTPMPSNTTAPGPSTPGVPGTTPGVPGTTPNSNWTTPNSNWTTPGSSDPTTEATPAPAQGLSDGAIAGIVIGSIAGAGLVGGGIYGLLKYTGKI</sequence>
<keyword evidence="4" id="KW-1185">Reference proteome</keyword>
<feature type="region of interest" description="Disordered" evidence="1">
    <location>
        <begin position="1"/>
        <end position="28"/>
    </location>
</feature>
<dbReference type="EMBL" id="OZ035833">
    <property type="protein sequence ID" value="CAL1572772.1"/>
    <property type="molecule type" value="Genomic_DNA"/>
</dbReference>
<feature type="transmembrane region" description="Helical" evidence="2">
    <location>
        <begin position="45"/>
        <end position="66"/>
    </location>
</feature>
<protein>
    <submittedName>
        <fullName evidence="3">Uncharacterized protein</fullName>
    </submittedName>
</protein>
<keyword evidence="2" id="KW-1133">Transmembrane helix</keyword>
<feature type="compositionally biased region" description="Low complexity" evidence="1">
    <location>
        <begin position="80"/>
        <end position="119"/>
    </location>
</feature>
<gene>
    <name evidence="3" type="ORF">KC01_LOCUS4779</name>
</gene>
<accession>A0AAV2JAI2</accession>
<proteinExistence type="predicted"/>
<evidence type="ECO:0000256" key="2">
    <source>
        <dbReference type="SAM" id="Phobius"/>
    </source>
</evidence>
<dbReference type="AlphaFoldDB" id="A0AAV2JAI2"/>
<evidence type="ECO:0000313" key="4">
    <source>
        <dbReference type="Proteomes" id="UP001497482"/>
    </source>
</evidence>
<organism evidence="3 4">
    <name type="scientific">Knipowitschia caucasica</name>
    <name type="common">Caucasian dwarf goby</name>
    <name type="synonym">Pomatoschistus caucasicus</name>
    <dbReference type="NCBI Taxonomy" id="637954"/>
    <lineage>
        <taxon>Eukaryota</taxon>
        <taxon>Metazoa</taxon>
        <taxon>Chordata</taxon>
        <taxon>Craniata</taxon>
        <taxon>Vertebrata</taxon>
        <taxon>Euteleostomi</taxon>
        <taxon>Actinopterygii</taxon>
        <taxon>Neopterygii</taxon>
        <taxon>Teleostei</taxon>
        <taxon>Neoteleostei</taxon>
        <taxon>Acanthomorphata</taxon>
        <taxon>Gobiaria</taxon>
        <taxon>Gobiiformes</taxon>
        <taxon>Gobioidei</taxon>
        <taxon>Gobiidae</taxon>
        <taxon>Gobiinae</taxon>
        <taxon>Knipowitschia</taxon>
    </lineage>
</organism>